<dbReference type="GO" id="GO:0000976">
    <property type="term" value="F:transcription cis-regulatory region binding"/>
    <property type="evidence" value="ECO:0007669"/>
    <property type="project" value="TreeGrafter"/>
</dbReference>
<dbReference type="InterPro" id="IPR050109">
    <property type="entry name" value="HTH-type_TetR-like_transc_reg"/>
</dbReference>
<sequence>MAVAVTGILMIRLQAKRMPSSSSAAIESVKPVRRKQEDRTADTRRRILEATIECLYRMGYSAVTIAVVAKEAGVSRGIISYHFASKTDLMVAVRDAVHLEERRLIEETRERIGTEAYLNELPRHVLSGMLREPGIAVDEILLAARADPDLSEKLRTAESNIEHRVLNGLKGYYAELGLEPPANLAVIMRVFVAAFRGLAITQLVQGEDAETEASVAYLMELFAHVNTGRDRTPETTSS</sequence>
<proteinExistence type="predicted"/>
<gene>
    <name evidence="3" type="ORF">MGWOODY_Smn3104</name>
</gene>
<feature type="domain" description="HTH tetR-type" evidence="2">
    <location>
        <begin position="41"/>
        <end position="101"/>
    </location>
</feature>
<evidence type="ECO:0000313" key="3">
    <source>
        <dbReference type="EMBL" id="CUS46533.1"/>
    </source>
</evidence>
<protein>
    <submittedName>
        <fullName evidence="3">Transcriptional regulator, TetR family</fullName>
    </submittedName>
</protein>
<dbReference type="Gene3D" id="1.10.357.10">
    <property type="entry name" value="Tetracycline Repressor, domain 2"/>
    <property type="match status" value="1"/>
</dbReference>
<evidence type="ECO:0000256" key="1">
    <source>
        <dbReference type="ARBA" id="ARBA00023125"/>
    </source>
</evidence>
<accession>A0A160TNS5</accession>
<dbReference type="GO" id="GO:0003700">
    <property type="term" value="F:DNA-binding transcription factor activity"/>
    <property type="evidence" value="ECO:0007669"/>
    <property type="project" value="TreeGrafter"/>
</dbReference>
<dbReference type="InterPro" id="IPR023772">
    <property type="entry name" value="DNA-bd_HTH_TetR-type_CS"/>
</dbReference>
<dbReference type="AlphaFoldDB" id="A0A160TNS5"/>
<dbReference type="PANTHER" id="PTHR30055:SF226">
    <property type="entry name" value="HTH-TYPE TRANSCRIPTIONAL REGULATOR PKSA"/>
    <property type="match status" value="1"/>
</dbReference>
<dbReference type="PANTHER" id="PTHR30055">
    <property type="entry name" value="HTH-TYPE TRANSCRIPTIONAL REGULATOR RUTR"/>
    <property type="match status" value="1"/>
</dbReference>
<dbReference type="InterPro" id="IPR001647">
    <property type="entry name" value="HTH_TetR"/>
</dbReference>
<dbReference type="InterPro" id="IPR009057">
    <property type="entry name" value="Homeodomain-like_sf"/>
</dbReference>
<dbReference type="PRINTS" id="PR00455">
    <property type="entry name" value="HTHTETR"/>
</dbReference>
<reference evidence="3" key="1">
    <citation type="submission" date="2015-10" db="EMBL/GenBank/DDBJ databases">
        <authorList>
            <person name="Gilbert D.G."/>
        </authorList>
    </citation>
    <scope>NUCLEOTIDE SEQUENCE</scope>
</reference>
<organism evidence="3">
    <name type="scientific">hydrothermal vent metagenome</name>
    <dbReference type="NCBI Taxonomy" id="652676"/>
    <lineage>
        <taxon>unclassified sequences</taxon>
        <taxon>metagenomes</taxon>
        <taxon>ecological metagenomes</taxon>
    </lineage>
</organism>
<dbReference type="PROSITE" id="PS01081">
    <property type="entry name" value="HTH_TETR_1"/>
    <property type="match status" value="1"/>
</dbReference>
<dbReference type="EMBL" id="CZQE01000375">
    <property type="protein sequence ID" value="CUS46533.1"/>
    <property type="molecule type" value="Genomic_DNA"/>
</dbReference>
<dbReference type="SUPFAM" id="SSF46689">
    <property type="entry name" value="Homeodomain-like"/>
    <property type="match status" value="1"/>
</dbReference>
<dbReference type="Pfam" id="PF00440">
    <property type="entry name" value="TetR_N"/>
    <property type="match status" value="1"/>
</dbReference>
<dbReference type="PROSITE" id="PS50977">
    <property type="entry name" value="HTH_TETR_2"/>
    <property type="match status" value="1"/>
</dbReference>
<keyword evidence="1" id="KW-0238">DNA-binding</keyword>
<name>A0A160TNS5_9ZZZZ</name>
<evidence type="ECO:0000259" key="2">
    <source>
        <dbReference type="PROSITE" id="PS50977"/>
    </source>
</evidence>